<dbReference type="Pfam" id="PF00929">
    <property type="entry name" value="RNase_T"/>
    <property type="match status" value="1"/>
</dbReference>
<accession>A0A1I5A602</accession>
<protein>
    <submittedName>
        <fullName evidence="5">DNA polymerase-3 subunit epsilon</fullName>
    </submittedName>
</protein>
<dbReference type="Gene3D" id="3.30.420.10">
    <property type="entry name" value="Ribonuclease H-like superfamily/Ribonuclease H"/>
    <property type="match status" value="1"/>
</dbReference>
<dbReference type="PANTHER" id="PTHR30231">
    <property type="entry name" value="DNA POLYMERASE III SUBUNIT EPSILON"/>
    <property type="match status" value="1"/>
</dbReference>
<dbReference type="GO" id="GO:0005829">
    <property type="term" value="C:cytosol"/>
    <property type="evidence" value="ECO:0007669"/>
    <property type="project" value="TreeGrafter"/>
</dbReference>
<dbReference type="Proteomes" id="UP000198867">
    <property type="component" value="Unassembled WGS sequence"/>
</dbReference>
<organism evidence="5 6">
    <name type="scientific">Mycetocola miduiensis</name>
    <dbReference type="NCBI Taxonomy" id="995034"/>
    <lineage>
        <taxon>Bacteria</taxon>
        <taxon>Bacillati</taxon>
        <taxon>Actinomycetota</taxon>
        <taxon>Actinomycetes</taxon>
        <taxon>Micrococcales</taxon>
        <taxon>Microbacteriaceae</taxon>
        <taxon>Mycetocola</taxon>
    </lineage>
</organism>
<dbReference type="SMART" id="SM00479">
    <property type="entry name" value="EXOIII"/>
    <property type="match status" value="1"/>
</dbReference>
<keyword evidence="3" id="KW-0269">Exonuclease</keyword>
<keyword evidence="2" id="KW-0378">Hydrolase</keyword>
<reference evidence="6" key="1">
    <citation type="submission" date="2016-10" db="EMBL/GenBank/DDBJ databases">
        <authorList>
            <person name="Varghese N."/>
            <person name="Submissions S."/>
        </authorList>
    </citation>
    <scope>NUCLEOTIDE SEQUENCE [LARGE SCALE GENOMIC DNA]</scope>
    <source>
        <strain evidence="6">CGMCC 1.11101</strain>
    </source>
</reference>
<keyword evidence="1" id="KW-0540">Nuclease</keyword>
<dbReference type="GO" id="GO:0008408">
    <property type="term" value="F:3'-5' exonuclease activity"/>
    <property type="evidence" value="ECO:0007669"/>
    <property type="project" value="TreeGrafter"/>
</dbReference>
<dbReference type="InterPro" id="IPR036397">
    <property type="entry name" value="RNaseH_sf"/>
</dbReference>
<feature type="domain" description="Exonuclease" evidence="4">
    <location>
        <begin position="26"/>
        <end position="202"/>
    </location>
</feature>
<dbReference type="OrthoDB" id="9791657at2"/>
<sequence length="247" mass="26813">MIDDVSVVGPSVAPVQITAVTPWSESLAVFDLETTGIDVITSRIVSANVGLLDGRGEVLRRRDWLADPGVPIPEQATAVHGISTERVRAEGRPAPVVVAEIVAELRGYFDAGIPVVIYNAPYDLSLLFHESVRHHVAPLVDPTPVIDPLVIDKAMDRYRKGKRTLEAAALHYGVELTDAHDAGADAIAAGRVALAIARTHGNSLDVDALELHRLQEGWCQDQADSFQDYMRRTRDATFVASTGWPVR</sequence>
<dbReference type="CDD" id="cd06127">
    <property type="entry name" value="DEDDh"/>
    <property type="match status" value="1"/>
</dbReference>
<evidence type="ECO:0000313" key="5">
    <source>
        <dbReference type="EMBL" id="SFN57760.1"/>
    </source>
</evidence>
<dbReference type="STRING" id="995034.SAMN05216219_1192"/>
<dbReference type="InterPro" id="IPR012337">
    <property type="entry name" value="RNaseH-like_sf"/>
</dbReference>
<evidence type="ECO:0000256" key="3">
    <source>
        <dbReference type="ARBA" id="ARBA00022839"/>
    </source>
</evidence>
<dbReference type="InterPro" id="IPR013520">
    <property type="entry name" value="Ribonucl_H"/>
</dbReference>
<gene>
    <name evidence="5" type="ORF">SAMN05216219_1192</name>
</gene>
<dbReference type="EMBL" id="FOVM01000003">
    <property type="protein sequence ID" value="SFN57760.1"/>
    <property type="molecule type" value="Genomic_DNA"/>
</dbReference>
<proteinExistence type="predicted"/>
<evidence type="ECO:0000313" key="6">
    <source>
        <dbReference type="Proteomes" id="UP000198867"/>
    </source>
</evidence>
<dbReference type="AlphaFoldDB" id="A0A1I5A602"/>
<evidence type="ECO:0000256" key="1">
    <source>
        <dbReference type="ARBA" id="ARBA00022722"/>
    </source>
</evidence>
<name>A0A1I5A602_9MICO</name>
<dbReference type="GO" id="GO:0003676">
    <property type="term" value="F:nucleic acid binding"/>
    <property type="evidence" value="ECO:0007669"/>
    <property type="project" value="InterPro"/>
</dbReference>
<dbReference type="SUPFAM" id="SSF53098">
    <property type="entry name" value="Ribonuclease H-like"/>
    <property type="match status" value="1"/>
</dbReference>
<evidence type="ECO:0000259" key="4">
    <source>
        <dbReference type="SMART" id="SM00479"/>
    </source>
</evidence>
<dbReference type="NCBIfam" id="NF005927">
    <property type="entry name" value="PRK07942.1"/>
    <property type="match status" value="1"/>
</dbReference>
<dbReference type="PANTHER" id="PTHR30231:SF4">
    <property type="entry name" value="PROTEIN NEN2"/>
    <property type="match status" value="1"/>
</dbReference>
<evidence type="ECO:0000256" key="2">
    <source>
        <dbReference type="ARBA" id="ARBA00022801"/>
    </source>
</evidence>
<keyword evidence="6" id="KW-1185">Reference proteome</keyword>